<dbReference type="InterPro" id="IPR001310">
    <property type="entry name" value="Histidine_triad_HIT"/>
</dbReference>
<keyword evidence="6" id="KW-1185">Reference proteome</keyword>
<dbReference type="SUPFAM" id="SSF54197">
    <property type="entry name" value="HIT-like"/>
    <property type="match status" value="1"/>
</dbReference>
<reference evidence="5 6" key="1">
    <citation type="submission" date="2017-02" db="EMBL/GenBank/DDBJ databases">
        <authorList>
            <person name="Peterson S.W."/>
        </authorList>
    </citation>
    <scope>NUCLEOTIDE SEQUENCE [LARGE SCALE GENOMIC DNA]</scope>
    <source>
        <strain evidence="5 6">S285</strain>
    </source>
</reference>
<dbReference type="CDD" id="cd01277">
    <property type="entry name" value="HINT_subgroup"/>
    <property type="match status" value="1"/>
</dbReference>
<dbReference type="AlphaFoldDB" id="A0A1W6MS08"/>
<dbReference type="InterPro" id="IPR011146">
    <property type="entry name" value="HIT-like"/>
</dbReference>
<evidence type="ECO:0000259" key="4">
    <source>
        <dbReference type="PROSITE" id="PS51084"/>
    </source>
</evidence>
<evidence type="ECO:0000256" key="1">
    <source>
        <dbReference type="PIRSR" id="PIRSR601310-1"/>
    </source>
</evidence>
<dbReference type="Gene3D" id="3.30.428.10">
    <property type="entry name" value="HIT-like"/>
    <property type="match status" value="1"/>
</dbReference>
<dbReference type="Pfam" id="PF01230">
    <property type="entry name" value="HIT"/>
    <property type="match status" value="1"/>
</dbReference>
<dbReference type="InterPro" id="IPR039384">
    <property type="entry name" value="HINT"/>
</dbReference>
<dbReference type="OrthoDB" id="9784774at2"/>
<dbReference type="PANTHER" id="PTHR46648">
    <property type="entry name" value="HIT FAMILY PROTEIN 1"/>
    <property type="match status" value="1"/>
</dbReference>
<dbReference type="Proteomes" id="UP000193978">
    <property type="component" value="Chromosome"/>
</dbReference>
<evidence type="ECO:0000256" key="2">
    <source>
        <dbReference type="PIRSR" id="PIRSR601310-3"/>
    </source>
</evidence>
<proteinExistence type="predicted"/>
<name>A0A1W6MS08_9HYPH</name>
<evidence type="ECO:0000313" key="5">
    <source>
        <dbReference type="EMBL" id="ARN80269.1"/>
    </source>
</evidence>
<dbReference type="KEGG" id="mbry:B1812_03310"/>
<dbReference type="EMBL" id="CP019948">
    <property type="protein sequence ID" value="ARN80269.1"/>
    <property type="molecule type" value="Genomic_DNA"/>
</dbReference>
<feature type="active site" description="Tele-AMP-histidine intermediate" evidence="1">
    <location>
        <position position="104"/>
    </location>
</feature>
<dbReference type="GO" id="GO:0009117">
    <property type="term" value="P:nucleotide metabolic process"/>
    <property type="evidence" value="ECO:0007669"/>
    <property type="project" value="TreeGrafter"/>
</dbReference>
<gene>
    <name evidence="5" type="ORF">B1812_03310</name>
</gene>
<feature type="short sequence motif" description="Histidine triad motif" evidence="2 3">
    <location>
        <begin position="102"/>
        <end position="106"/>
    </location>
</feature>
<dbReference type="PANTHER" id="PTHR46648:SF1">
    <property type="entry name" value="ADENOSINE 5'-MONOPHOSPHORAMIDASE HNT1"/>
    <property type="match status" value="1"/>
</dbReference>
<dbReference type="InterPro" id="IPR036265">
    <property type="entry name" value="HIT-like_sf"/>
</dbReference>
<dbReference type="PRINTS" id="PR00332">
    <property type="entry name" value="HISTRIAD"/>
</dbReference>
<dbReference type="GO" id="GO:0003824">
    <property type="term" value="F:catalytic activity"/>
    <property type="evidence" value="ECO:0007669"/>
    <property type="project" value="InterPro"/>
</dbReference>
<dbReference type="PROSITE" id="PS51084">
    <property type="entry name" value="HIT_2"/>
    <property type="match status" value="1"/>
</dbReference>
<sequence>MAVAYDPENVFAKILRGEIPSHKVYEDDVALAIMDIMPRAEGHVLVIPKKPARGLLDIAPDDLAALIKRVQHVAKATKRAFDAEGITLQQFNESAGGQVIFHLHFHILPRFEGVALRPPGAMGDQAKIKSQAEKIRAALGAFSA</sequence>
<dbReference type="STRING" id="655015.B1812_03310"/>
<evidence type="ECO:0000313" key="6">
    <source>
        <dbReference type="Proteomes" id="UP000193978"/>
    </source>
</evidence>
<dbReference type="RefSeq" id="WP_085770330.1">
    <property type="nucleotide sequence ID" value="NZ_AP027149.1"/>
</dbReference>
<evidence type="ECO:0000256" key="3">
    <source>
        <dbReference type="PROSITE-ProRule" id="PRU00464"/>
    </source>
</evidence>
<feature type="domain" description="HIT" evidence="4">
    <location>
        <begin position="10"/>
        <end position="117"/>
    </location>
</feature>
<protein>
    <submittedName>
        <fullName evidence="5">HIT family protein</fullName>
    </submittedName>
</protein>
<accession>A0A1W6MS08</accession>
<organism evidence="5 6">
    <name type="scientific">Methylocystis bryophila</name>
    <dbReference type="NCBI Taxonomy" id="655015"/>
    <lineage>
        <taxon>Bacteria</taxon>
        <taxon>Pseudomonadati</taxon>
        <taxon>Pseudomonadota</taxon>
        <taxon>Alphaproteobacteria</taxon>
        <taxon>Hyphomicrobiales</taxon>
        <taxon>Methylocystaceae</taxon>
        <taxon>Methylocystis</taxon>
    </lineage>
</organism>